<feature type="domain" description="PH" evidence="2">
    <location>
        <begin position="23"/>
        <end position="130"/>
    </location>
</feature>
<dbReference type="InterPro" id="IPR001849">
    <property type="entry name" value="PH_domain"/>
</dbReference>
<dbReference type="GeneID" id="20078550"/>
<name>A0A024USZ0_9STRA</name>
<dbReference type="InterPro" id="IPR011993">
    <property type="entry name" value="PH-like_dom_sf"/>
</dbReference>
<dbReference type="Gene3D" id="2.30.29.30">
    <property type="entry name" value="Pleckstrin-homology domain (PH domain)/Phosphotyrosine-binding domain (PTB)"/>
    <property type="match status" value="1"/>
</dbReference>
<evidence type="ECO:0000256" key="1">
    <source>
        <dbReference type="SAM" id="MobiDB-lite"/>
    </source>
</evidence>
<evidence type="ECO:0000259" key="2">
    <source>
        <dbReference type="PROSITE" id="PS50003"/>
    </source>
</evidence>
<dbReference type="EMBL" id="QUSY01000088">
    <property type="protein sequence ID" value="RHY33184.1"/>
    <property type="molecule type" value="Genomic_DNA"/>
</dbReference>
<dbReference type="RefSeq" id="XP_008862837.1">
    <property type="nucleotide sequence ID" value="XM_008864615.1"/>
</dbReference>
<sequence length="187" mass="20798">MLKFLMSPRTSPSSSLSPCMDLSVVRTGVVHVTSMGLFGLCFWKPRYVVLTTTKLRCYKFEGGDLKLELDLSECAPSDIQVMPNDCTKIRSFGASIWRIALNVGGQRYFIAPSSEYEMNIWAQDLLETAHLRQNPARELRPSLGVNPQYVAGALAFRVDPSGIGKYRSSIRRPPPPRPSLVEMTATA</sequence>
<feature type="region of interest" description="Disordered" evidence="1">
    <location>
        <begin position="166"/>
        <end position="187"/>
    </location>
</feature>
<protein>
    <recommendedName>
        <fullName evidence="2">PH domain-containing protein</fullName>
    </recommendedName>
</protein>
<reference evidence="3" key="1">
    <citation type="submission" date="2013-12" db="EMBL/GenBank/DDBJ databases">
        <title>The Genome Sequence of Aphanomyces invadans NJM9701.</title>
        <authorList>
            <consortium name="The Broad Institute Genomics Platform"/>
            <person name="Russ C."/>
            <person name="Tyler B."/>
            <person name="van West P."/>
            <person name="Dieguez-Uribeondo J."/>
            <person name="Young S.K."/>
            <person name="Zeng Q."/>
            <person name="Gargeya S."/>
            <person name="Fitzgerald M."/>
            <person name="Abouelleil A."/>
            <person name="Alvarado L."/>
            <person name="Chapman S.B."/>
            <person name="Gainer-Dewar J."/>
            <person name="Goldberg J."/>
            <person name="Griggs A."/>
            <person name="Gujja S."/>
            <person name="Hansen M."/>
            <person name="Howarth C."/>
            <person name="Imamovic A."/>
            <person name="Ireland A."/>
            <person name="Larimer J."/>
            <person name="McCowan C."/>
            <person name="Murphy C."/>
            <person name="Pearson M."/>
            <person name="Poon T.W."/>
            <person name="Priest M."/>
            <person name="Roberts A."/>
            <person name="Saif S."/>
            <person name="Shea T."/>
            <person name="Sykes S."/>
            <person name="Wortman J."/>
            <person name="Nusbaum C."/>
            <person name="Birren B."/>
        </authorList>
    </citation>
    <scope>NUCLEOTIDE SEQUENCE [LARGE SCALE GENOMIC DNA]</scope>
    <source>
        <strain evidence="3">NJM9701</strain>
    </source>
</reference>
<dbReference type="PROSITE" id="PS50003">
    <property type="entry name" value="PH_DOMAIN"/>
    <property type="match status" value="1"/>
</dbReference>
<dbReference type="SMART" id="SM00233">
    <property type="entry name" value="PH"/>
    <property type="match status" value="1"/>
</dbReference>
<dbReference type="VEuPathDB" id="FungiDB:H310_01500"/>
<dbReference type="Proteomes" id="UP000285060">
    <property type="component" value="Unassembled WGS sequence"/>
</dbReference>
<evidence type="ECO:0000313" key="5">
    <source>
        <dbReference type="Proteomes" id="UP000285060"/>
    </source>
</evidence>
<dbReference type="OrthoDB" id="78817at2759"/>
<keyword evidence="5" id="KW-1185">Reference proteome</keyword>
<reference evidence="4 5" key="2">
    <citation type="submission" date="2018-08" db="EMBL/GenBank/DDBJ databases">
        <title>Aphanomyces genome sequencing and annotation.</title>
        <authorList>
            <person name="Minardi D."/>
            <person name="Oidtmann B."/>
            <person name="Van Der Giezen M."/>
            <person name="Studholme D.J."/>
        </authorList>
    </citation>
    <scope>NUCLEOTIDE SEQUENCE [LARGE SCALE GENOMIC DNA]</scope>
    <source>
        <strain evidence="4 5">NJM0002</strain>
    </source>
</reference>
<dbReference type="STRING" id="157072.A0A024USZ0"/>
<dbReference type="EMBL" id="KI913953">
    <property type="protein sequence ID" value="ETW09032.1"/>
    <property type="molecule type" value="Genomic_DNA"/>
</dbReference>
<dbReference type="SUPFAM" id="SSF50729">
    <property type="entry name" value="PH domain-like"/>
    <property type="match status" value="1"/>
</dbReference>
<dbReference type="AlphaFoldDB" id="A0A024USZ0"/>
<proteinExistence type="predicted"/>
<evidence type="ECO:0000313" key="3">
    <source>
        <dbReference type="EMBL" id="ETW09032.1"/>
    </source>
</evidence>
<accession>A0A024USZ0</accession>
<organism evidence="3">
    <name type="scientific">Aphanomyces invadans</name>
    <dbReference type="NCBI Taxonomy" id="157072"/>
    <lineage>
        <taxon>Eukaryota</taxon>
        <taxon>Sar</taxon>
        <taxon>Stramenopiles</taxon>
        <taxon>Oomycota</taxon>
        <taxon>Saprolegniomycetes</taxon>
        <taxon>Saprolegniales</taxon>
        <taxon>Verrucalvaceae</taxon>
        <taxon>Aphanomyces</taxon>
    </lineage>
</organism>
<gene>
    <name evidence="4" type="ORF">DYB32_006191</name>
    <name evidence="3" type="ORF">H310_01500</name>
</gene>
<dbReference type="CDD" id="cd00821">
    <property type="entry name" value="PH"/>
    <property type="match status" value="1"/>
</dbReference>
<dbReference type="Pfam" id="PF00169">
    <property type="entry name" value="PH"/>
    <property type="match status" value="1"/>
</dbReference>
<evidence type="ECO:0000313" key="4">
    <source>
        <dbReference type="EMBL" id="RHY33184.1"/>
    </source>
</evidence>